<evidence type="ECO:0000256" key="3">
    <source>
        <dbReference type="ARBA" id="ARBA00022490"/>
    </source>
</evidence>
<dbReference type="RefSeq" id="WP_126609840.1">
    <property type="nucleotide sequence ID" value="NZ_AP025144.1"/>
</dbReference>
<feature type="domain" description="PTS EIIA type-4" evidence="8">
    <location>
        <begin position="1"/>
        <end position="124"/>
    </location>
</feature>
<evidence type="ECO:0000256" key="7">
    <source>
        <dbReference type="ARBA" id="ARBA00022777"/>
    </source>
</evidence>
<evidence type="ECO:0000313" key="9">
    <source>
        <dbReference type="EMBL" id="GLQ71778.1"/>
    </source>
</evidence>
<keyword evidence="10" id="KW-1185">Reference proteome</keyword>
<dbReference type="Gene3D" id="3.40.50.510">
    <property type="entry name" value="Phosphotransferase system, mannose-type IIA component"/>
    <property type="match status" value="1"/>
</dbReference>
<organism evidence="9 10">
    <name type="scientific">Vibrio penaeicida</name>
    <dbReference type="NCBI Taxonomy" id="104609"/>
    <lineage>
        <taxon>Bacteria</taxon>
        <taxon>Pseudomonadati</taxon>
        <taxon>Pseudomonadota</taxon>
        <taxon>Gammaproteobacteria</taxon>
        <taxon>Vibrionales</taxon>
        <taxon>Vibrionaceae</taxon>
        <taxon>Vibrio</taxon>
    </lineage>
</organism>
<evidence type="ECO:0000256" key="4">
    <source>
        <dbReference type="ARBA" id="ARBA00022597"/>
    </source>
</evidence>
<dbReference type="GO" id="GO:0009401">
    <property type="term" value="P:phosphoenolpyruvate-dependent sugar phosphotransferase system"/>
    <property type="evidence" value="ECO:0007669"/>
    <property type="project" value="UniProtKB-KW"/>
</dbReference>
<dbReference type="NCBIfam" id="NF040761">
    <property type="entry name" value="AgaF"/>
    <property type="match status" value="1"/>
</dbReference>
<dbReference type="GO" id="GO:0005737">
    <property type="term" value="C:cytoplasm"/>
    <property type="evidence" value="ECO:0007669"/>
    <property type="project" value="UniProtKB-SubCell"/>
</dbReference>
<proteinExistence type="predicted"/>
<name>A0AAV5NN17_9VIBR</name>
<dbReference type="SUPFAM" id="SSF53062">
    <property type="entry name" value="PTS system fructose IIA component-like"/>
    <property type="match status" value="1"/>
</dbReference>
<dbReference type="InterPro" id="IPR004701">
    <property type="entry name" value="PTS_EIIA_man-typ"/>
</dbReference>
<dbReference type="InterPro" id="IPR036662">
    <property type="entry name" value="PTS_EIIA_man-typ_sf"/>
</dbReference>
<evidence type="ECO:0000256" key="6">
    <source>
        <dbReference type="ARBA" id="ARBA00022683"/>
    </source>
</evidence>
<dbReference type="Pfam" id="PF03610">
    <property type="entry name" value="EIIA-man"/>
    <property type="match status" value="1"/>
</dbReference>
<dbReference type="InterPro" id="IPR033887">
    <property type="entry name" value="PTS_IIA_man"/>
</dbReference>
<keyword evidence="4" id="KW-0762">Sugar transport</keyword>
<gene>
    <name evidence="9" type="primary">agaF</name>
    <name evidence="9" type="ORF">GCM10007932_11380</name>
</gene>
<evidence type="ECO:0000259" key="8">
    <source>
        <dbReference type="PROSITE" id="PS51096"/>
    </source>
</evidence>
<keyword evidence="7" id="KW-0418">Kinase</keyword>
<dbReference type="PANTHER" id="PTHR33799">
    <property type="entry name" value="PTS PERMEASE-RELATED-RELATED"/>
    <property type="match status" value="1"/>
</dbReference>
<dbReference type="Proteomes" id="UP001156690">
    <property type="component" value="Unassembled WGS sequence"/>
</dbReference>
<dbReference type="EMBL" id="BSNX01000008">
    <property type="protein sequence ID" value="GLQ71778.1"/>
    <property type="molecule type" value="Genomic_DNA"/>
</dbReference>
<comment type="caution">
    <text evidence="9">The sequence shown here is derived from an EMBL/GenBank/DDBJ whole genome shotgun (WGS) entry which is preliminary data.</text>
</comment>
<evidence type="ECO:0000256" key="5">
    <source>
        <dbReference type="ARBA" id="ARBA00022679"/>
    </source>
</evidence>
<dbReference type="PROSITE" id="PS51096">
    <property type="entry name" value="PTS_EIIA_TYPE_4"/>
    <property type="match status" value="1"/>
</dbReference>
<evidence type="ECO:0000256" key="1">
    <source>
        <dbReference type="ARBA" id="ARBA00004496"/>
    </source>
</evidence>
<keyword evidence="6" id="KW-0598">Phosphotransferase system</keyword>
<accession>A0AAV5NN17</accession>
<dbReference type="AlphaFoldDB" id="A0AAV5NN17"/>
<reference evidence="10" key="1">
    <citation type="journal article" date="2019" name="Int. J. Syst. Evol. Microbiol.">
        <title>The Global Catalogue of Microorganisms (GCM) 10K type strain sequencing project: providing services to taxonomists for standard genome sequencing and annotation.</title>
        <authorList>
            <consortium name="The Broad Institute Genomics Platform"/>
            <consortium name="The Broad Institute Genome Sequencing Center for Infectious Disease"/>
            <person name="Wu L."/>
            <person name="Ma J."/>
        </authorList>
    </citation>
    <scope>NUCLEOTIDE SEQUENCE [LARGE SCALE GENOMIC DNA]</scope>
    <source>
        <strain evidence="10">NBRC 15640</strain>
    </source>
</reference>
<dbReference type="InterPro" id="IPR051471">
    <property type="entry name" value="Bacterial_PTS_sugar_comp"/>
</dbReference>
<sequence>MIAVILVGHGCFGSGLGQAVNQIIGFQENFSFIDFVEGISVPELEALMLSDLERLDTSKGVVFLTDLLGGSPFRVASQIALERDNVEVISGTNLQLCVEMLLERDEMKLTEFAQTALTCGHNGLTRLADELEKQTHVTDVDEGI</sequence>
<keyword evidence="3" id="KW-0963">Cytoplasm</keyword>
<dbReference type="GO" id="GO:0016020">
    <property type="term" value="C:membrane"/>
    <property type="evidence" value="ECO:0007669"/>
    <property type="project" value="InterPro"/>
</dbReference>
<evidence type="ECO:0000256" key="2">
    <source>
        <dbReference type="ARBA" id="ARBA00022448"/>
    </source>
</evidence>
<dbReference type="PANTHER" id="PTHR33799:SF1">
    <property type="entry name" value="PTS SYSTEM MANNOSE-SPECIFIC EIIAB COMPONENT-RELATED"/>
    <property type="match status" value="1"/>
</dbReference>
<dbReference type="CDD" id="cd00006">
    <property type="entry name" value="PTS_IIA_man"/>
    <property type="match status" value="1"/>
</dbReference>
<comment type="subcellular location">
    <subcellularLocation>
        <location evidence="1">Cytoplasm</location>
    </subcellularLocation>
</comment>
<dbReference type="GO" id="GO:0016301">
    <property type="term" value="F:kinase activity"/>
    <property type="evidence" value="ECO:0007669"/>
    <property type="project" value="UniProtKB-KW"/>
</dbReference>
<evidence type="ECO:0000313" key="10">
    <source>
        <dbReference type="Proteomes" id="UP001156690"/>
    </source>
</evidence>
<keyword evidence="5" id="KW-0808">Transferase</keyword>
<keyword evidence="2" id="KW-0813">Transport</keyword>
<protein>
    <submittedName>
        <fullName evidence="9">PTS N-acetylgalactosamine transporter subunit IIA</fullName>
    </submittedName>
</protein>